<dbReference type="Gene3D" id="3.30.2350.10">
    <property type="entry name" value="Pseudouridine synthase"/>
    <property type="match status" value="1"/>
</dbReference>
<dbReference type="GO" id="GO:0160148">
    <property type="term" value="F:tRNA pseudouridine(55) synthase activity"/>
    <property type="evidence" value="ECO:0007669"/>
    <property type="project" value="UniProtKB-EC"/>
</dbReference>
<reference evidence="8" key="1">
    <citation type="submission" date="2017-05" db="EMBL/GenBank/DDBJ databases">
        <authorList>
            <person name="Varghese N."/>
            <person name="Submissions S."/>
        </authorList>
    </citation>
    <scope>NUCLEOTIDE SEQUENCE</scope>
    <source>
        <strain evidence="8">DSM 45262</strain>
    </source>
</reference>
<organism evidence="8 9">
    <name type="scientific">Laceyella tengchongensis</name>
    <dbReference type="NCBI Taxonomy" id="574699"/>
    <lineage>
        <taxon>Bacteria</taxon>
        <taxon>Bacillati</taxon>
        <taxon>Bacillota</taxon>
        <taxon>Bacilli</taxon>
        <taxon>Bacillales</taxon>
        <taxon>Thermoactinomycetaceae</taxon>
        <taxon>Laceyella</taxon>
    </lineage>
</organism>
<feature type="active site" description="Nucleophile" evidence="5">
    <location>
        <position position="40"/>
    </location>
</feature>
<evidence type="ECO:0000313" key="8">
    <source>
        <dbReference type="EMBL" id="SMP35681.1"/>
    </source>
</evidence>
<name>A0AA45WSA1_9BACL</name>
<dbReference type="Pfam" id="PF16198">
    <property type="entry name" value="TruB_C_2"/>
    <property type="match status" value="1"/>
</dbReference>
<accession>A0AA45WSA1</accession>
<sequence length="303" mass="33438">MTMHGILPVFKPRGRTSHDMVAAIRRLAKQKRVGHTGTLDPEVEGVLPICLGQATRVVEYVQALPKRYRGSLRLGVATDTEDQTGQVTEQVEAVPDITREGVESVIQRFVGEIEQVPPMYSAVKIEGKRLYQLAREGKVVERPSRKVTIHELKLLELEEGRYPVIHFEVLCSKGTYVRTLCVDLGKALGYPAHMASLIRVQSGPFRLEDCYTIAELEALGGPAEWKSVLTPIDGGLTHFPAVTVNGVDAKKVLDGGWLTLDESGVEAGQLFRVYADTGAFLALYRMGSAGRAKPEKVFRDVER</sequence>
<comment type="catalytic activity">
    <reaction evidence="1 5">
        <text>uridine(55) in tRNA = pseudouridine(55) in tRNA</text>
        <dbReference type="Rhea" id="RHEA:42532"/>
        <dbReference type="Rhea" id="RHEA-COMP:10101"/>
        <dbReference type="Rhea" id="RHEA-COMP:10102"/>
        <dbReference type="ChEBI" id="CHEBI:65314"/>
        <dbReference type="ChEBI" id="CHEBI:65315"/>
        <dbReference type="EC" id="5.4.99.25"/>
    </reaction>
</comment>
<dbReference type="HAMAP" id="MF_01080">
    <property type="entry name" value="TruB_bact"/>
    <property type="match status" value="1"/>
</dbReference>
<protein>
    <recommendedName>
        <fullName evidence="5">tRNA pseudouridine synthase B</fullName>
        <ecNumber evidence="5">5.4.99.25</ecNumber>
    </recommendedName>
    <alternativeName>
        <fullName evidence="5">tRNA pseudouridine(55) synthase</fullName>
        <shortName evidence="5">Psi55 synthase</shortName>
    </alternativeName>
    <alternativeName>
        <fullName evidence="5">tRNA pseudouridylate synthase</fullName>
    </alternativeName>
    <alternativeName>
        <fullName evidence="5">tRNA-uridine isomerase</fullName>
    </alternativeName>
</protein>
<dbReference type="Proteomes" id="UP001157946">
    <property type="component" value="Unassembled WGS sequence"/>
</dbReference>
<evidence type="ECO:0000256" key="3">
    <source>
        <dbReference type="ARBA" id="ARBA00022694"/>
    </source>
</evidence>
<dbReference type="InterPro" id="IPR032819">
    <property type="entry name" value="TruB_C"/>
</dbReference>
<evidence type="ECO:0000313" key="9">
    <source>
        <dbReference type="Proteomes" id="UP001157946"/>
    </source>
</evidence>
<dbReference type="FunFam" id="3.30.2350.10:FF:000011">
    <property type="entry name" value="tRNA pseudouridine synthase B"/>
    <property type="match status" value="1"/>
</dbReference>
<dbReference type="EC" id="5.4.99.25" evidence="5"/>
<feature type="domain" description="tRNA pseudouridylate synthase B C-terminal" evidence="7">
    <location>
        <begin position="178"/>
        <end position="219"/>
    </location>
</feature>
<dbReference type="CDD" id="cd02573">
    <property type="entry name" value="PseudoU_synth_EcTruB"/>
    <property type="match status" value="1"/>
</dbReference>
<feature type="domain" description="Pseudouridine synthase II N-terminal" evidence="6">
    <location>
        <begin position="25"/>
        <end position="177"/>
    </location>
</feature>
<dbReference type="PANTHER" id="PTHR13767:SF2">
    <property type="entry name" value="PSEUDOURIDYLATE SYNTHASE TRUB1"/>
    <property type="match status" value="1"/>
</dbReference>
<dbReference type="InterPro" id="IPR014780">
    <property type="entry name" value="tRNA_psdUridine_synth_TruB"/>
</dbReference>
<dbReference type="AlphaFoldDB" id="A0AA45WSA1"/>
<evidence type="ECO:0000259" key="7">
    <source>
        <dbReference type="Pfam" id="PF16198"/>
    </source>
</evidence>
<keyword evidence="4 5" id="KW-0413">Isomerase</keyword>
<dbReference type="GO" id="GO:0003723">
    <property type="term" value="F:RNA binding"/>
    <property type="evidence" value="ECO:0007669"/>
    <property type="project" value="InterPro"/>
</dbReference>
<dbReference type="GO" id="GO:1990481">
    <property type="term" value="P:mRNA pseudouridine synthesis"/>
    <property type="evidence" value="ECO:0007669"/>
    <property type="project" value="TreeGrafter"/>
</dbReference>
<evidence type="ECO:0000256" key="5">
    <source>
        <dbReference type="HAMAP-Rule" id="MF_01080"/>
    </source>
</evidence>
<dbReference type="RefSeq" id="WP_284724668.1">
    <property type="nucleotide sequence ID" value="NZ_FXTU01000013.1"/>
</dbReference>
<dbReference type="InterPro" id="IPR002501">
    <property type="entry name" value="PsdUridine_synth_N"/>
</dbReference>
<evidence type="ECO:0000256" key="4">
    <source>
        <dbReference type="ARBA" id="ARBA00023235"/>
    </source>
</evidence>
<evidence type="ECO:0000256" key="1">
    <source>
        <dbReference type="ARBA" id="ARBA00000385"/>
    </source>
</evidence>
<dbReference type="Pfam" id="PF01509">
    <property type="entry name" value="TruB_N"/>
    <property type="match status" value="1"/>
</dbReference>
<dbReference type="SUPFAM" id="SSF55120">
    <property type="entry name" value="Pseudouridine synthase"/>
    <property type="match status" value="1"/>
</dbReference>
<comment type="similarity">
    <text evidence="2 5">Belongs to the pseudouridine synthase TruB family. Type 1 subfamily.</text>
</comment>
<dbReference type="GO" id="GO:0031119">
    <property type="term" value="P:tRNA pseudouridine synthesis"/>
    <property type="evidence" value="ECO:0007669"/>
    <property type="project" value="UniProtKB-UniRule"/>
</dbReference>
<dbReference type="InterPro" id="IPR020103">
    <property type="entry name" value="PsdUridine_synth_cat_dom_sf"/>
</dbReference>
<gene>
    <name evidence="5" type="primary">truB</name>
    <name evidence="8" type="ORF">SAMN06265361_11332</name>
</gene>
<comment type="function">
    <text evidence="5">Responsible for synthesis of pseudouridine from uracil-55 in the psi GC loop of transfer RNAs.</text>
</comment>
<evidence type="ECO:0000259" key="6">
    <source>
        <dbReference type="Pfam" id="PF01509"/>
    </source>
</evidence>
<keyword evidence="3 5" id="KW-0819">tRNA processing</keyword>
<dbReference type="PANTHER" id="PTHR13767">
    <property type="entry name" value="TRNA-PSEUDOURIDINE SYNTHASE"/>
    <property type="match status" value="1"/>
</dbReference>
<dbReference type="NCBIfam" id="TIGR00431">
    <property type="entry name" value="TruB"/>
    <property type="match status" value="1"/>
</dbReference>
<proteinExistence type="inferred from homology"/>
<keyword evidence="9" id="KW-1185">Reference proteome</keyword>
<comment type="caution">
    <text evidence="8">The sequence shown here is derived from an EMBL/GenBank/DDBJ whole genome shotgun (WGS) entry which is preliminary data.</text>
</comment>
<evidence type="ECO:0000256" key="2">
    <source>
        <dbReference type="ARBA" id="ARBA00005642"/>
    </source>
</evidence>
<dbReference type="EMBL" id="FXTU01000013">
    <property type="protein sequence ID" value="SMP35681.1"/>
    <property type="molecule type" value="Genomic_DNA"/>
</dbReference>